<keyword evidence="3" id="KW-1185">Reference proteome</keyword>
<comment type="caution">
    <text evidence="2">The sequence shown here is derived from an EMBL/GenBank/DDBJ whole genome shotgun (WGS) entry which is preliminary data.</text>
</comment>
<dbReference type="EMBL" id="BOMQ01000020">
    <property type="protein sequence ID" value="GIE48072.1"/>
    <property type="molecule type" value="Genomic_DNA"/>
</dbReference>
<evidence type="ECO:0000256" key="1">
    <source>
        <dbReference type="SAM" id="Phobius"/>
    </source>
</evidence>
<dbReference type="Proteomes" id="UP000647172">
    <property type="component" value="Unassembled WGS sequence"/>
</dbReference>
<sequence length="60" mass="6149">MVGGEGSLGGFGKDVENAVLASFAAVVLLPVIPAFLRMQSVRAIKRDIGLESSGQGEMTA</sequence>
<keyword evidence="1" id="KW-0812">Transmembrane</keyword>
<evidence type="ECO:0000313" key="3">
    <source>
        <dbReference type="Proteomes" id="UP000647172"/>
    </source>
</evidence>
<dbReference type="AlphaFoldDB" id="A0A919JFI6"/>
<evidence type="ECO:0000313" key="2">
    <source>
        <dbReference type="EMBL" id="GIE48072.1"/>
    </source>
</evidence>
<organism evidence="2 3">
    <name type="scientific">Actinoplanes nipponensis</name>
    <dbReference type="NCBI Taxonomy" id="135950"/>
    <lineage>
        <taxon>Bacteria</taxon>
        <taxon>Bacillati</taxon>
        <taxon>Actinomycetota</taxon>
        <taxon>Actinomycetes</taxon>
        <taxon>Micromonosporales</taxon>
        <taxon>Micromonosporaceae</taxon>
        <taxon>Actinoplanes</taxon>
    </lineage>
</organism>
<keyword evidence="1" id="KW-0472">Membrane</keyword>
<feature type="transmembrane region" description="Helical" evidence="1">
    <location>
        <begin position="18"/>
        <end position="36"/>
    </location>
</feature>
<reference evidence="2" key="1">
    <citation type="submission" date="2021-01" db="EMBL/GenBank/DDBJ databases">
        <title>Whole genome shotgun sequence of Actinoplanes nipponensis NBRC 14063.</title>
        <authorList>
            <person name="Komaki H."/>
            <person name="Tamura T."/>
        </authorList>
    </citation>
    <scope>NUCLEOTIDE SEQUENCE</scope>
    <source>
        <strain evidence="2">NBRC 14063</strain>
    </source>
</reference>
<gene>
    <name evidence="2" type="ORF">Ani05nite_16060</name>
</gene>
<dbReference type="RefSeq" id="WP_203766447.1">
    <property type="nucleotide sequence ID" value="NZ_BAAAYJ010000009.1"/>
</dbReference>
<proteinExistence type="predicted"/>
<name>A0A919JFI6_9ACTN</name>
<accession>A0A919JFI6</accession>
<protein>
    <submittedName>
        <fullName evidence="2">Uncharacterized protein</fullName>
    </submittedName>
</protein>
<keyword evidence="1" id="KW-1133">Transmembrane helix</keyword>